<organism evidence="3">
    <name type="scientific">Bellilinea caldifistulae</name>
    <dbReference type="NCBI Taxonomy" id="360411"/>
    <lineage>
        <taxon>Bacteria</taxon>
        <taxon>Bacillati</taxon>
        <taxon>Chloroflexota</taxon>
        <taxon>Anaerolineae</taxon>
        <taxon>Anaerolineales</taxon>
        <taxon>Anaerolineaceae</taxon>
        <taxon>Bellilinea</taxon>
    </lineage>
</organism>
<evidence type="ECO:0000256" key="1">
    <source>
        <dbReference type="SAM" id="MobiDB-lite"/>
    </source>
</evidence>
<sequence length="92" mass="10220">MSERSERGNLRLGGNDIAALGVRLLYKVKKRVLSPERKGFFFTPLRLCAFGLIFLAFNTLTGVGLTGRPDTGQKRLSHSVQKGNGRQDTRLD</sequence>
<gene>
    <name evidence="3" type="ORF">ENT17_06580</name>
</gene>
<keyword evidence="2" id="KW-0472">Membrane</keyword>
<accession>A0A7C4Q1K3</accession>
<comment type="caution">
    <text evidence="3">The sequence shown here is derived from an EMBL/GenBank/DDBJ whole genome shotgun (WGS) entry which is preliminary data.</text>
</comment>
<dbReference type="EMBL" id="DSXR01000067">
    <property type="protein sequence ID" value="HGS87271.1"/>
    <property type="molecule type" value="Genomic_DNA"/>
</dbReference>
<keyword evidence="2" id="KW-0812">Transmembrane</keyword>
<feature type="transmembrane region" description="Helical" evidence="2">
    <location>
        <begin position="39"/>
        <end position="57"/>
    </location>
</feature>
<evidence type="ECO:0000313" key="3">
    <source>
        <dbReference type="EMBL" id="HGS87271.1"/>
    </source>
</evidence>
<feature type="region of interest" description="Disordered" evidence="1">
    <location>
        <begin position="68"/>
        <end position="92"/>
    </location>
</feature>
<reference evidence="3" key="1">
    <citation type="journal article" date="2020" name="mSystems">
        <title>Genome- and Community-Level Interaction Insights into Carbon Utilization and Element Cycling Functions of Hydrothermarchaeota in Hydrothermal Sediment.</title>
        <authorList>
            <person name="Zhou Z."/>
            <person name="Liu Y."/>
            <person name="Xu W."/>
            <person name="Pan J."/>
            <person name="Luo Z.H."/>
            <person name="Li M."/>
        </authorList>
    </citation>
    <scope>NUCLEOTIDE SEQUENCE [LARGE SCALE GENOMIC DNA]</scope>
    <source>
        <strain evidence="3">SpSt-556</strain>
    </source>
</reference>
<keyword evidence="2" id="KW-1133">Transmembrane helix</keyword>
<protein>
    <submittedName>
        <fullName evidence="3">Uncharacterized protein</fullName>
    </submittedName>
</protein>
<name>A0A7C4Q1K3_9CHLR</name>
<dbReference type="AlphaFoldDB" id="A0A7C4Q1K3"/>
<evidence type="ECO:0000256" key="2">
    <source>
        <dbReference type="SAM" id="Phobius"/>
    </source>
</evidence>
<proteinExistence type="predicted"/>